<dbReference type="Gene3D" id="3.40.605.10">
    <property type="entry name" value="Aldehyde Dehydrogenase, Chain A, domain 1"/>
    <property type="match status" value="1"/>
</dbReference>
<dbReference type="AlphaFoldDB" id="A0A1M6PAC3"/>
<dbReference type="NCBIfam" id="TIGR02278">
    <property type="entry name" value="PaaN-DH"/>
    <property type="match status" value="1"/>
</dbReference>
<dbReference type="InterPro" id="IPR002539">
    <property type="entry name" value="MaoC-like_dom"/>
</dbReference>
<dbReference type="Proteomes" id="UP000185812">
    <property type="component" value="Unassembled WGS sequence"/>
</dbReference>
<keyword evidence="1" id="KW-0560">Oxidoreductase</keyword>
<dbReference type="Gene3D" id="3.40.309.10">
    <property type="entry name" value="Aldehyde Dehydrogenase, Chain A, domain 2"/>
    <property type="match status" value="1"/>
</dbReference>
<dbReference type="PANTHER" id="PTHR43111">
    <property type="entry name" value="ALDEHYDE DEHYDROGENASE B-RELATED"/>
    <property type="match status" value="1"/>
</dbReference>
<dbReference type="SUPFAM" id="SSF53720">
    <property type="entry name" value="ALDH-like"/>
    <property type="match status" value="1"/>
</dbReference>
<dbReference type="NCBIfam" id="NF008868">
    <property type="entry name" value="PRK11903.1"/>
    <property type="match status" value="1"/>
</dbReference>
<dbReference type="PANTHER" id="PTHR43111:SF1">
    <property type="entry name" value="ALDEHYDE DEHYDROGENASE B-RELATED"/>
    <property type="match status" value="1"/>
</dbReference>
<keyword evidence="5" id="KW-1185">Reference proteome</keyword>
<dbReference type="InterPro" id="IPR011966">
    <property type="entry name" value="PaaN-DH"/>
</dbReference>
<evidence type="ECO:0000256" key="1">
    <source>
        <dbReference type="ARBA" id="ARBA00023002"/>
    </source>
</evidence>
<name>A0A1M6PAC3_9BACT</name>
<keyword evidence="4" id="KW-0378">Hydrolase</keyword>
<dbReference type="CDD" id="cd07128">
    <property type="entry name" value="ALDH_MaoC-N"/>
    <property type="match status" value="1"/>
</dbReference>
<proteinExistence type="predicted"/>
<dbReference type="SUPFAM" id="SSF54637">
    <property type="entry name" value="Thioesterase/thiol ester dehydrase-isomerase"/>
    <property type="match status" value="1"/>
</dbReference>
<protein>
    <submittedName>
        <fullName evidence="4">Oxepin-CoA hydrolase / 3-oxo-5,6-dehydrosuberyl-CoA semialdehyde dehydrogenase</fullName>
    </submittedName>
</protein>
<dbReference type="InterPro" id="IPR015590">
    <property type="entry name" value="Aldehyde_DH_dom"/>
</dbReference>
<dbReference type="InterPro" id="IPR016163">
    <property type="entry name" value="Ald_DH_C"/>
</dbReference>
<feature type="domain" description="MaoC-like" evidence="3">
    <location>
        <begin position="547"/>
        <end position="653"/>
    </location>
</feature>
<evidence type="ECO:0000313" key="4">
    <source>
        <dbReference type="EMBL" id="SHK04884.1"/>
    </source>
</evidence>
<dbReference type="GO" id="GO:0016787">
    <property type="term" value="F:hydrolase activity"/>
    <property type="evidence" value="ECO:0007669"/>
    <property type="project" value="UniProtKB-KW"/>
</dbReference>
<feature type="domain" description="Aldehyde dehydrogenase" evidence="2">
    <location>
        <begin position="20"/>
        <end position="450"/>
    </location>
</feature>
<organism evidence="4 5">
    <name type="scientific">Rhodothermus profundi</name>
    <dbReference type="NCBI Taxonomy" id="633813"/>
    <lineage>
        <taxon>Bacteria</taxon>
        <taxon>Pseudomonadati</taxon>
        <taxon>Rhodothermota</taxon>
        <taxon>Rhodothermia</taxon>
        <taxon>Rhodothermales</taxon>
        <taxon>Rhodothermaceae</taxon>
        <taxon>Rhodothermus</taxon>
    </lineage>
</organism>
<reference evidence="5" key="1">
    <citation type="submission" date="2016-11" db="EMBL/GenBank/DDBJ databases">
        <authorList>
            <person name="Varghese N."/>
            <person name="Submissions S."/>
        </authorList>
    </citation>
    <scope>NUCLEOTIDE SEQUENCE [LARGE SCALE GENOMIC DNA]</scope>
    <source>
        <strain evidence="5">DSM 22212</strain>
    </source>
</reference>
<dbReference type="Pfam" id="PF01575">
    <property type="entry name" value="MaoC_dehydratas"/>
    <property type="match status" value="1"/>
</dbReference>
<accession>A0A1M6PAC3</accession>
<evidence type="ECO:0000259" key="3">
    <source>
        <dbReference type="Pfam" id="PF01575"/>
    </source>
</evidence>
<dbReference type="Gene3D" id="3.10.129.10">
    <property type="entry name" value="Hotdog Thioesterase"/>
    <property type="match status" value="1"/>
</dbReference>
<dbReference type="STRING" id="633813.SAMN04488087_0099"/>
<dbReference type="EMBL" id="FRAU01000001">
    <property type="protein sequence ID" value="SHK04884.1"/>
    <property type="molecule type" value="Genomic_DNA"/>
</dbReference>
<dbReference type="Pfam" id="PF00171">
    <property type="entry name" value="Aldedh"/>
    <property type="match status" value="1"/>
</dbReference>
<dbReference type="RefSeq" id="WP_072713896.1">
    <property type="nucleotide sequence ID" value="NZ_FRAU01000001.1"/>
</dbReference>
<gene>
    <name evidence="4" type="ORF">SAMN04488087_0099</name>
</gene>
<dbReference type="OrthoDB" id="9801625at2"/>
<dbReference type="InterPro" id="IPR016162">
    <property type="entry name" value="Ald_DH_N"/>
</dbReference>
<dbReference type="InterPro" id="IPR029069">
    <property type="entry name" value="HotDog_dom_sf"/>
</dbReference>
<dbReference type="InterPro" id="IPR016161">
    <property type="entry name" value="Ald_DH/histidinol_DH"/>
</dbReference>
<dbReference type="GO" id="GO:0016620">
    <property type="term" value="F:oxidoreductase activity, acting on the aldehyde or oxo group of donors, NAD or NADP as acceptor"/>
    <property type="evidence" value="ECO:0007669"/>
    <property type="project" value="InterPro"/>
</dbReference>
<evidence type="ECO:0000313" key="5">
    <source>
        <dbReference type="Proteomes" id="UP000185812"/>
    </source>
</evidence>
<evidence type="ECO:0000259" key="2">
    <source>
        <dbReference type="Pfam" id="PF00171"/>
    </source>
</evidence>
<sequence>METTVYLGKVQSFAQGRWHTPQGKGRTVYHAVTGEPIAEISSEGLDFKGMLEYARTVGGPKLRQMTFHERARMLKALALYLNEHKAELYELSRATGATKQDAWLDIDGGIGTFFVYASKGRRELPDERFLLDGDPERISRGGTFLGHHLLVPLEGVAVHINAFNFPCWGMLEKLAPTFLAGMPAIVKPASVTAYVAERVVRLMLESGLLPEGALQLICGSVGDLFDHLTGQDVVTFTGSAETGLRLKSHPTILRESVRFNMEADSLNFSMLGPDVTPDMPEFELFVNEVVREMTIKTGQRCTAIRRTLVPADRVDAVLEALSNRLRQVVVGDPANERVQMGPLVSRDQVAEVQARLEALAAAGEIVWGSRNGFEIVDADPERGAFFPPTLLYCARPFEHTAPHEVEAFGPVNTVMPYHDLEEAVRLARMGRGSLVGSLVTADPDVARTVVLGTAPYHGRLLVLDRTCARENTGHGSPLPHLVHGGPGRAGGGEEMGGIRGLYRYMQRTALQGSPDMLTAITNEWMPGASRPEADIHPFRKYFDELRIGETYTTARRTVTEADIVNFAGISGDFFYAHMDDLAARESELFQGRVAHGYFVLSAAAGLFVDPRPGPVLANYGLENLRFTKPVKPGDTIQAKLTVKQKIPREARKGERPSGVVRWHVDVTNQDDELVATYDILTLVARRPEPEA</sequence>